<feature type="chain" id="PRO_5017941451" evidence="14">
    <location>
        <begin position="22"/>
        <end position="1502"/>
    </location>
</feature>
<dbReference type="PANTHER" id="PTHR48052">
    <property type="entry name" value="UNNAMED PRODUCT"/>
    <property type="match status" value="1"/>
</dbReference>
<keyword evidence="3" id="KW-1003">Cell membrane</keyword>
<evidence type="ECO:0000256" key="8">
    <source>
        <dbReference type="ARBA" id="ARBA00022989"/>
    </source>
</evidence>
<evidence type="ECO:0000313" key="16">
    <source>
        <dbReference type="EMBL" id="RLN09305.1"/>
    </source>
</evidence>
<dbReference type="SMART" id="SM00369">
    <property type="entry name" value="LRR_TYP"/>
    <property type="match status" value="14"/>
</dbReference>
<dbReference type="PANTHER" id="PTHR48052:SF81">
    <property type="entry name" value="LEUCINE-RICH REPEAT-CONTAINING N-TERMINAL PLANT-TYPE DOMAIN-CONTAINING PROTEIN"/>
    <property type="match status" value="1"/>
</dbReference>
<reference evidence="17" key="1">
    <citation type="journal article" date="2019" name="Nat. Commun.">
        <title>The genome of broomcorn millet.</title>
        <authorList>
            <person name="Zou C."/>
            <person name="Miki D."/>
            <person name="Li D."/>
            <person name="Tang Q."/>
            <person name="Xiao L."/>
            <person name="Rajput S."/>
            <person name="Deng P."/>
            <person name="Jia W."/>
            <person name="Huang R."/>
            <person name="Zhang M."/>
            <person name="Sun Y."/>
            <person name="Hu J."/>
            <person name="Fu X."/>
            <person name="Schnable P.S."/>
            <person name="Li F."/>
            <person name="Zhang H."/>
            <person name="Feng B."/>
            <person name="Zhu X."/>
            <person name="Liu R."/>
            <person name="Schnable J.C."/>
            <person name="Zhu J.-K."/>
            <person name="Zhang H."/>
        </authorList>
    </citation>
    <scope>NUCLEOTIDE SEQUENCE [LARGE SCALE GENOMIC DNA]</scope>
</reference>
<evidence type="ECO:0000256" key="3">
    <source>
        <dbReference type="ARBA" id="ARBA00022475"/>
    </source>
</evidence>
<evidence type="ECO:0000256" key="11">
    <source>
        <dbReference type="ARBA" id="ARBA00023180"/>
    </source>
</evidence>
<dbReference type="Proteomes" id="UP000275267">
    <property type="component" value="Unassembled WGS sequence"/>
</dbReference>
<evidence type="ECO:0000313" key="17">
    <source>
        <dbReference type="Proteomes" id="UP000275267"/>
    </source>
</evidence>
<dbReference type="FunFam" id="3.80.10.10:FF:000213">
    <property type="entry name" value="Tyrosine-sulfated glycopeptide receptor 1"/>
    <property type="match status" value="2"/>
</dbReference>
<accession>A0A3L6RUP1</accession>
<evidence type="ECO:0000256" key="7">
    <source>
        <dbReference type="ARBA" id="ARBA00022737"/>
    </source>
</evidence>
<comment type="subcellular location">
    <subcellularLocation>
        <location evidence="1">Cell membrane</location>
        <topology evidence="1">Single-pass type I membrane protein</topology>
    </subcellularLocation>
</comment>
<dbReference type="OrthoDB" id="676979at2759"/>
<dbReference type="SMART" id="SM00365">
    <property type="entry name" value="LRR_SD22"/>
    <property type="match status" value="8"/>
</dbReference>
<protein>
    <submittedName>
        <fullName evidence="16">Receptor-like protein 2</fullName>
    </submittedName>
</protein>
<dbReference type="FunFam" id="3.80.10.10:FF:000530">
    <property type="entry name" value="Receptor-like protein 2"/>
    <property type="match status" value="2"/>
</dbReference>
<evidence type="ECO:0000256" key="5">
    <source>
        <dbReference type="ARBA" id="ARBA00022692"/>
    </source>
</evidence>
<dbReference type="Pfam" id="PF13855">
    <property type="entry name" value="LRR_8"/>
    <property type="match status" value="2"/>
</dbReference>
<evidence type="ECO:0000256" key="2">
    <source>
        <dbReference type="ARBA" id="ARBA00009592"/>
    </source>
</evidence>
<keyword evidence="4" id="KW-0433">Leucine-rich repeat</keyword>
<keyword evidence="7" id="KW-0677">Repeat</keyword>
<dbReference type="InterPro" id="IPR032675">
    <property type="entry name" value="LRR_dom_sf"/>
</dbReference>
<keyword evidence="5 13" id="KW-0812">Transmembrane</keyword>
<dbReference type="FunFam" id="3.80.10.10:FF:000383">
    <property type="entry name" value="Leucine-rich repeat receptor protein kinase EMS1"/>
    <property type="match status" value="1"/>
</dbReference>
<keyword evidence="17" id="KW-1185">Reference proteome</keyword>
<feature type="transmembrane region" description="Helical" evidence="13">
    <location>
        <begin position="706"/>
        <end position="723"/>
    </location>
</feature>
<gene>
    <name evidence="16" type="ORF">C2845_PM11G14670</name>
</gene>
<evidence type="ECO:0000256" key="12">
    <source>
        <dbReference type="SAM" id="MobiDB-lite"/>
    </source>
</evidence>
<evidence type="ECO:0000256" key="14">
    <source>
        <dbReference type="SAM" id="SignalP"/>
    </source>
</evidence>
<evidence type="ECO:0000256" key="13">
    <source>
        <dbReference type="SAM" id="Phobius"/>
    </source>
</evidence>
<dbReference type="Pfam" id="PF08263">
    <property type="entry name" value="LRRNT_2"/>
    <property type="match status" value="2"/>
</dbReference>
<proteinExistence type="inferred from homology"/>
<feature type="signal peptide" evidence="14">
    <location>
        <begin position="1"/>
        <end position="21"/>
    </location>
</feature>
<dbReference type="InterPro" id="IPR013210">
    <property type="entry name" value="LRR_N_plant-typ"/>
</dbReference>
<name>A0A3L6RUP1_PANMI</name>
<evidence type="ECO:0000256" key="10">
    <source>
        <dbReference type="ARBA" id="ARBA00023170"/>
    </source>
</evidence>
<dbReference type="Pfam" id="PF00560">
    <property type="entry name" value="LRR_1"/>
    <property type="match status" value="14"/>
</dbReference>
<keyword evidence="6 14" id="KW-0732">Signal</keyword>
<evidence type="ECO:0000256" key="4">
    <source>
        <dbReference type="ARBA" id="ARBA00022614"/>
    </source>
</evidence>
<feature type="transmembrane region" description="Helical" evidence="13">
    <location>
        <begin position="1375"/>
        <end position="1397"/>
    </location>
</feature>
<keyword evidence="11" id="KW-0325">Glycoprotein</keyword>
<keyword evidence="9 13" id="KW-0472">Membrane</keyword>
<evidence type="ECO:0000256" key="1">
    <source>
        <dbReference type="ARBA" id="ARBA00004251"/>
    </source>
</evidence>
<dbReference type="GO" id="GO:0005886">
    <property type="term" value="C:plasma membrane"/>
    <property type="evidence" value="ECO:0007669"/>
    <property type="project" value="UniProtKB-SubCell"/>
</dbReference>
<keyword evidence="10" id="KW-0675">Receptor</keyword>
<dbReference type="FunFam" id="3.80.10.10:FF:000403">
    <property type="entry name" value="Receptor-like protein 2"/>
    <property type="match status" value="2"/>
</dbReference>
<dbReference type="EMBL" id="PQIB02000007">
    <property type="protein sequence ID" value="RLN09305.1"/>
    <property type="molecule type" value="Genomic_DNA"/>
</dbReference>
<feature type="domain" description="Leucine-rich repeat-containing N-terminal plant-type" evidence="15">
    <location>
        <begin position="731"/>
        <end position="768"/>
    </location>
</feature>
<comment type="similarity">
    <text evidence="2">Belongs to the RLP family.</text>
</comment>
<feature type="transmembrane region" description="Helical" evidence="13">
    <location>
        <begin position="678"/>
        <end position="694"/>
    </location>
</feature>
<feature type="domain" description="Leucine-rich repeat-containing N-terminal plant-type" evidence="15">
    <location>
        <begin position="24"/>
        <end position="63"/>
    </location>
</feature>
<dbReference type="STRING" id="4540.A0A3L6RUP1"/>
<feature type="compositionally biased region" description="Basic and acidic residues" evidence="12">
    <location>
        <begin position="1492"/>
        <end position="1502"/>
    </location>
</feature>
<dbReference type="SUPFAM" id="SSF52058">
    <property type="entry name" value="L domain-like"/>
    <property type="match status" value="5"/>
</dbReference>
<evidence type="ECO:0000256" key="6">
    <source>
        <dbReference type="ARBA" id="ARBA00022729"/>
    </source>
</evidence>
<dbReference type="Gene3D" id="3.80.10.10">
    <property type="entry name" value="Ribonuclease Inhibitor"/>
    <property type="match status" value="8"/>
</dbReference>
<feature type="region of interest" description="Disordered" evidence="12">
    <location>
        <begin position="1483"/>
        <end position="1502"/>
    </location>
</feature>
<organism evidence="16 17">
    <name type="scientific">Panicum miliaceum</name>
    <name type="common">Proso millet</name>
    <name type="synonym">Broomcorn millet</name>
    <dbReference type="NCBI Taxonomy" id="4540"/>
    <lineage>
        <taxon>Eukaryota</taxon>
        <taxon>Viridiplantae</taxon>
        <taxon>Streptophyta</taxon>
        <taxon>Embryophyta</taxon>
        <taxon>Tracheophyta</taxon>
        <taxon>Spermatophyta</taxon>
        <taxon>Magnoliopsida</taxon>
        <taxon>Liliopsida</taxon>
        <taxon>Poales</taxon>
        <taxon>Poaceae</taxon>
        <taxon>PACMAD clade</taxon>
        <taxon>Panicoideae</taxon>
        <taxon>Panicodae</taxon>
        <taxon>Paniceae</taxon>
        <taxon>Panicinae</taxon>
        <taxon>Panicum</taxon>
        <taxon>Panicum sect. Panicum</taxon>
    </lineage>
</organism>
<evidence type="ECO:0000256" key="9">
    <source>
        <dbReference type="ARBA" id="ARBA00023136"/>
    </source>
</evidence>
<dbReference type="InterPro" id="IPR003591">
    <property type="entry name" value="Leu-rich_rpt_typical-subtyp"/>
</dbReference>
<keyword evidence="8 13" id="KW-1133">Transmembrane helix</keyword>
<comment type="caution">
    <text evidence="16">The sequence shown here is derived from an EMBL/GenBank/DDBJ whole genome shotgun (WGS) entry which is preliminary data.</text>
</comment>
<sequence>MPPLLGTTLVILVSLVSLAASCTEQERSALLQFISELSQDGGLGSSWENASSDCCKWEGIACNSDGTITDVFLASRSLQGHISPSLGNLTGMLRLNLSNNMLSGGLPLELLSSNSILVLDVSFNQLNGDMVDLAPLAPHQPLQVLNISSNLFTGQFTSTTWRGMLNLTTLNASNNSFTGKMPTHFCSICPSFAVLELSYNRFSGTVPQGLDNCSMLRVLKAGHNNLSGSLPDELFSATSLEHLSFPDNNLNGALDGSHIINLRKLANLDLGRNNLIDNIPDSIGQLKRLEELHLDHNSMSGELPSSLGSCTNLITINLRNNNFIGELAKVNFSTLHNLKTLDLLDNNFNGTIPESIYSCRNWTALRLSGNNLHGQLSPRMGNLKSLTFLSLAMNNFTNITNTLQIVKSSKNLTILLIGSSFMHETMPDDDGIDGFVNLQVLSISACSLLGEIPHWLSKLRNLEMLFLQGNRLTGRIPDWISSLTFLFCVDISNNDLTGEIPRAITDMPMLKLEKTAARLNPRVPMIVGTSLQYRTANAYPKVLNLGNNYFTGVIPPQICLLKELLSLNLSFNKFHGDTPQSICSLTNLQVLDLASNHLTGTIPPSLNNLHFLSRFNVSFNDLEGPVPTTGQLSTFTNSSFDGNPKLCGPILNHHCNSAEADPVSIVYELYDKLSGSRVIFTITFSVFFGVGVLYDQIVLSCKTSRLAIPVLVFSLVLILSLASPTTSCTEKEKSSLLQFVAELSNHGGLTTSWKHDTDCCKWEGVACSSNRTVTDVFLASRGLQGHISPSLGNLPGLLHLNLSNNMLSGGLPKELVYSNSIIVLDVSFNQLNGDLQELQSSTLRPLQLLNISSNFFTGQFPSTTWEVMKSLVAINASNNSFTGQIPTIYCVSAPSFALLHLSYNQFCGGIPPGLGNCSMLTSLSAGSNNLSGTIPDELFNLTMLEHLSVPNNQLEGSLSSISKLKNLITLDLGGNSLSGNVPESIGELKRLEELHLDHNNMSGELPSTLSNCTNLMIIDLKSNSFSGELTNVNFSNIPNLKTLDLLRNNFNGTIPESIYSCSNLTALRLSSNMFHGQLSERIGNLKSLTFLSLVDNSISNITGALQILGSCRNLTTLFIGHNFFDEAMPEDDTIDGFKNLQVLALNHCSLSGKVPFWLSKLTNLEVLLLYGNQLTGPVPDWINSLNFLFHINLSNNSLIGDIPTALVDMPMLKADKVASKAFELPVYKSQSRQFRMPISFSTTLNLGMNNFSGVIPEEIGQLKALLSLYLGYNKLTGPIPQSICNLTNLEALDLSSNHLTGPIPTALNNLHFLSKFNISNNDLQGPIPTTGQLSTFPSSSFDGNPKLCGPMLAHHCDSPEAIFSAKQNGDMTEKVIFAIAFSAFFGVGVLFSGSFSLQASTSGTILNSYLDLPKGKLEVITPDGRGLRIPQFLPTPQNSWSVGCTSRERGTGADGPLRKLSAAAVPAARDAVAAWRRALLRRRPASPPAGAESERDGCPFRS</sequence>
<dbReference type="InterPro" id="IPR001611">
    <property type="entry name" value="Leu-rich_rpt"/>
</dbReference>
<evidence type="ECO:0000259" key="15">
    <source>
        <dbReference type="Pfam" id="PF08263"/>
    </source>
</evidence>